<dbReference type="Proteomes" id="UP000757232">
    <property type="component" value="Unassembled WGS sequence"/>
</dbReference>
<dbReference type="InterPro" id="IPR037147">
    <property type="entry name" value="Ribosomal_bL28_sf"/>
</dbReference>
<keyword evidence="2" id="KW-0689">Ribosomal protein</keyword>
<dbReference type="PANTHER" id="PTHR13528:SF2">
    <property type="entry name" value="LARGE RIBOSOMAL SUBUNIT PROTEIN BL28M"/>
    <property type="match status" value="1"/>
</dbReference>
<feature type="region of interest" description="Disordered" evidence="5">
    <location>
        <begin position="114"/>
        <end position="159"/>
    </location>
</feature>
<keyword evidence="3" id="KW-0687">Ribonucleoprotein</keyword>
<organism evidence="6 7">
    <name type="scientific">Sanghuangporus baumii</name>
    <name type="common">Phellinus baumii</name>
    <dbReference type="NCBI Taxonomy" id="108892"/>
    <lineage>
        <taxon>Eukaryota</taxon>
        <taxon>Fungi</taxon>
        <taxon>Dikarya</taxon>
        <taxon>Basidiomycota</taxon>
        <taxon>Agaricomycotina</taxon>
        <taxon>Agaricomycetes</taxon>
        <taxon>Hymenochaetales</taxon>
        <taxon>Hymenochaetaceae</taxon>
        <taxon>Sanghuangporus</taxon>
    </lineage>
</organism>
<accession>A0A9Q5I099</accession>
<name>A0A9Q5I099_SANBA</name>
<keyword evidence="7" id="KW-1185">Reference proteome</keyword>
<dbReference type="EMBL" id="LNZH02000163">
    <property type="protein sequence ID" value="OCB89159.1"/>
    <property type="molecule type" value="Genomic_DNA"/>
</dbReference>
<dbReference type="SUPFAM" id="SSF143800">
    <property type="entry name" value="L28p-like"/>
    <property type="match status" value="1"/>
</dbReference>
<dbReference type="GO" id="GO:0005762">
    <property type="term" value="C:mitochondrial large ribosomal subunit"/>
    <property type="evidence" value="ECO:0007669"/>
    <property type="project" value="TreeGrafter"/>
</dbReference>
<evidence type="ECO:0000313" key="7">
    <source>
        <dbReference type="Proteomes" id="UP000757232"/>
    </source>
</evidence>
<sequence>MFPTLPALSKHLLSKPFKRAQTGLFHGSLIQFGNNVPFSKHKTRRTWLPNIQHKGLFSDLLGRELRLKVTTRSLRTIRKYGGLDQYILNTRHELLGPEGMRIRIMLREKQEQLARQAAQEARSAKPHPAPSPTRLEADNETKGGQVQVSGAGAGASLGAGTEKMAALENKRLGSVEDSNIEVRTGGAEVKAEQTQATL</sequence>
<evidence type="ECO:0000256" key="4">
    <source>
        <dbReference type="ARBA" id="ARBA00035269"/>
    </source>
</evidence>
<proteinExistence type="inferred from homology"/>
<protein>
    <recommendedName>
        <fullName evidence="4">Large ribosomal subunit protein bL28m</fullName>
    </recommendedName>
</protein>
<evidence type="ECO:0000256" key="2">
    <source>
        <dbReference type="ARBA" id="ARBA00022980"/>
    </source>
</evidence>
<dbReference type="GO" id="GO:0003735">
    <property type="term" value="F:structural constituent of ribosome"/>
    <property type="evidence" value="ECO:0007669"/>
    <property type="project" value="InterPro"/>
</dbReference>
<evidence type="ECO:0000256" key="1">
    <source>
        <dbReference type="ARBA" id="ARBA00008760"/>
    </source>
</evidence>
<dbReference type="Gene3D" id="2.30.170.40">
    <property type="entry name" value="Ribosomal protein L28/L24"/>
    <property type="match status" value="1"/>
</dbReference>
<dbReference type="InterPro" id="IPR026569">
    <property type="entry name" value="Ribosomal_bL28"/>
</dbReference>
<dbReference type="OrthoDB" id="361870at2759"/>
<evidence type="ECO:0000313" key="6">
    <source>
        <dbReference type="EMBL" id="OCB89159.1"/>
    </source>
</evidence>
<evidence type="ECO:0000256" key="3">
    <source>
        <dbReference type="ARBA" id="ARBA00023274"/>
    </source>
</evidence>
<dbReference type="AlphaFoldDB" id="A0A9Q5I099"/>
<dbReference type="InterPro" id="IPR034704">
    <property type="entry name" value="Ribosomal_bL28/bL31-like_sf"/>
</dbReference>
<comment type="similarity">
    <text evidence="1">Belongs to the bacterial ribosomal protein bL28 family.</text>
</comment>
<dbReference type="PANTHER" id="PTHR13528">
    <property type="entry name" value="39S RIBOSOMAL PROTEIN L28, MITOCHONDRIAL"/>
    <property type="match status" value="1"/>
</dbReference>
<dbReference type="HAMAP" id="MF_00373">
    <property type="entry name" value="Ribosomal_bL28"/>
    <property type="match status" value="1"/>
</dbReference>
<dbReference type="Pfam" id="PF00830">
    <property type="entry name" value="Ribosomal_L28"/>
    <property type="match status" value="1"/>
</dbReference>
<gene>
    <name evidence="6" type="ORF">A7U60_g3642</name>
</gene>
<dbReference type="FunFam" id="2.30.170.40:FF:000003">
    <property type="entry name" value="54S ribosomal protein L24"/>
    <property type="match status" value="1"/>
</dbReference>
<reference evidence="6" key="1">
    <citation type="submission" date="2016-06" db="EMBL/GenBank/DDBJ databases">
        <title>Draft Genome sequence of the fungus Inonotus baumii.</title>
        <authorList>
            <person name="Zhu H."/>
            <person name="Lin W."/>
        </authorList>
    </citation>
    <scope>NUCLEOTIDE SEQUENCE</scope>
    <source>
        <strain evidence="6">821</strain>
    </source>
</reference>
<comment type="caution">
    <text evidence="6">The sequence shown here is derived from an EMBL/GenBank/DDBJ whole genome shotgun (WGS) entry which is preliminary data.</text>
</comment>
<evidence type="ECO:0000256" key="5">
    <source>
        <dbReference type="SAM" id="MobiDB-lite"/>
    </source>
</evidence>